<reference evidence="1" key="2">
    <citation type="journal article" date="2021" name="Microbiome">
        <title>Successional dynamics and alternative stable states in a saline activated sludge microbial community over 9 years.</title>
        <authorList>
            <person name="Wang Y."/>
            <person name="Ye J."/>
            <person name="Ju F."/>
            <person name="Liu L."/>
            <person name="Boyd J.A."/>
            <person name="Deng Y."/>
            <person name="Parks D.H."/>
            <person name="Jiang X."/>
            <person name="Yin X."/>
            <person name="Woodcroft B.J."/>
            <person name="Tyson G.W."/>
            <person name="Hugenholtz P."/>
            <person name="Polz M.F."/>
            <person name="Zhang T."/>
        </authorList>
    </citation>
    <scope>NUCLEOTIDE SEQUENCE</scope>
    <source>
        <strain evidence="1">HKST-UBA01</strain>
    </source>
</reference>
<sequence>MTLERTTTLHDGERRPLNASRKCENCGNRTKDNRSRHCSPECRAATASKRTKAEQKRLAAVRAMHEENRWHIGKRGAYCEKHDCRCEPEHANDRGTMIYTCELCFDEALAAMPASGNAYETSHR</sequence>
<dbReference type="AlphaFoldDB" id="A0A956LVE8"/>
<proteinExistence type="predicted"/>
<accession>A0A956LVE8</accession>
<comment type="caution">
    <text evidence="1">The sequence shown here is derived from an EMBL/GenBank/DDBJ whole genome shotgun (WGS) entry which is preliminary data.</text>
</comment>
<dbReference type="EMBL" id="JAGQHR010000001">
    <property type="protein sequence ID" value="MCA9726033.1"/>
    <property type="molecule type" value="Genomic_DNA"/>
</dbReference>
<gene>
    <name evidence="1" type="ORF">KC729_00010</name>
</gene>
<organism evidence="1 2">
    <name type="scientific">Eiseniibacteriota bacterium</name>
    <dbReference type="NCBI Taxonomy" id="2212470"/>
    <lineage>
        <taxon>Bacteria</taxon>
        <taxon>Candidatus Eiseniibacteriota</taxon>
    </lineage>
</organism>
<dbReference type="Proteomes" id="UP000697710">
    <property type="component" value="Unassembled WGS sequence"/>
</dbReference>
<evidence type="ECO:0000313" key="2">
    <source>
        <dbReference type="Proteomes" id="UP000697710"/>
    </source>
</evidence>
<reference evidence="1" key="1">
    <citation type="submission" date="2020-04" db="EMBL/GenBank/DDBJ databases">
        <authorList>
            <person name="Zhang T."/>
        </authorList>
    </citation>
    <scope>NUCLEOTIDE SEQUENCE</scope>
    <source>
        <strain evidence="1">HKST-UBA01</strain>
    </source>
</reference>
<evidence type="ECO:0000313" key="1">
    <source>
        <dbReference type="EMBL" id="MCA9726033.1"/>
    </source>
</evidence>
<protein>
    <submittedName>
        <fullName evidence="1">Uncharacterized protein</fullName>
    </submittedName>
</protein>
<name>A0A956LVE8_UNCEI</name>